<dbReference type="PANTHER" id="PTHR13887">
    <property type="entry name" value="GLUTATHIONE S-TRANSFERASE KAPPA"/>
    <property type="match status" value="1"/>
</dbReference>
<reference evidence="8 9" key="1">
    <citation type="submission" date="2020-11" db="EMBL/GenBank/DDBJ databases">
        <title>Pseudonocardia abyssalis sp. nov. and Pseudonocardia oceani sp. nov., description and phylogenomic analysis of two novel actinomycetes isolated from the deep Southern Ocean.</title>
        <authorList>
            <person name="Parra J."/>
        </authorList>
    </citation>
    <scope>NUCLEOTIDE SEQUENCE [LARGE SCALE GENOMIC DNA]</scope>
    <source>
        <strain evidence="9">KRD185</strain>
    </source>
</reference>
<proteinExistence type="inferred from homology"/>
<accession>A0ABS6UH18</accession>
<evidence type="ECO:0000313" key="8">
    <source>
        <dbReference type="EMBL" id="MBW0131511.1"/>
    </source>
</evidence>
<protein>
    <submittedName>
        <fullName evidence="8">Thioredoxin domain-containing protein</fullName>
    </submittedName>
</protein>
<keyword evidence="4" id="KW-1015">Disulfide bond</keyword>
<feature type="domain" description="Thioredoxin-like fold" evidence="7">
    <location>
        <begin position="56"/>
        <end position="220"/>
    </location>
</feature>
<evidence type="ECO:0000256" key="1">
    <source>
        <dbReference type="ARBA" id="ARBA00005791"/>
    </source>
</evidence>
<organism evidence="8 9">
    <name type="scientific">Pseudonocardia oceani</name>
    <dbReference type="NCBI Taxonomy" id="2792013"/>
    <lineage>
        <taxon>Bacteria</taxon>
        <taxon>Bacillati</taxon>
        <taxon>Actinomycetota</taxon>
        <taxon>Actinomycetes</taxon>
        <taxon>Pseudonocardiales</taxon>
        <taxon>Pseudonocardiaceae</taxon>
        <taxon>Pseudonocardia</taxon>
    </lineage>
</organism>
<evidence type="ECO:0000256" key="2">
    <source>
        <dbReference type="ARBA" id="ARBA00022729"/>
    </source>
</evidence>
<keyword evidence="6" id="KW-1133">Transmembrane helix</keyword>
<keyword evidence="6" id="KW-0472">Membrane</keyword>
<keyword evidence="5" id="KW-0676">Redox-active center</keyword>
<dbReference type="EMBL" id="JADQDF010000001">
    <property type="protein sequence ID" value="MBW0131511.1"/>
    <property type="molecule type" value="Genomic_DNA"/>
</dbReference>
<sequence>MTASRTKQVVTRGGPGVGTVLGVVLVVLFAGAVGVGVYQSQRSAGEVRVPPGATASGVVVGADAAPVTLDVYLDFQCPACRTYEERSGATIDRLVAGGAARVVYHPVAYLNRFSSTQYSSRSAAASGCAAEAGVFPLFLRLLLAGQPAEGGDGLPDEALVALGEQAGAGPGFAACVAEDRYAGWAAGLTDEASRAGITSTPTVLADGREIDRTDAALRAAVGG</sequence>
<comment type="similarity">
    <text evidence="1">Belongs to the thioredoxin family. DsbA subfamily.</text>
</comment>
<evidence type="ECO:0000256" key="3">
    <source>
        <dbReference type="ARBA" id="ARBA00023002"/>
    </source>
</evidence>
<keyword evidence="9" id="KW-1185">Reference proteome</keyword>
<dbReference type="Proteomes" id="UP000694300">
    <property type="component" value="Unassembled WGS sequence"/>
</dbReference>
<dbReference type="PANTHER" id="PTHR13887:SF14">
    <property type="entry name" value="DISULFIDE BOND FORMATION PROTEIN D"/>
    <property type="match status" value="1"/>
</dbReference>
<evidence type="ECO:0000256" key="4">
    <source>
        <dbReference type="ARBA" id="ARBA00023157"/>
    </source>
</evidence>
<comment type="caution">
    <text evidence="8">The sequence shown here is derived from an EMBL/GenBank/DDBJ whole genome shotgun (WGS) entry which is preliminary data.</text>
</comment>
<dbReference type="Pfam" id="PF13462">
    <property type="entry name" value="Thioredoxin_4"/>
    <property type="match status" value="1"/>
</dbReference>
<evidence type="ECO:0000256" key="5">
    <source>
        <dbReference type="ARBA" id="ARBA00023284"/>
    </source>
</evidence>
<evidence type="ECO:0000313" key="9">
    <source>
        <dbReference type="Proteomes" id="UP000694300"/>
    </source>
</evidence>
<dbReference type="CDD" id="cd02972">
    <property type="entry name" value="DsbA_family"/>
    <property type="match status" value="1"/>
</dbReference>
<name>A0ABS6UH18_9PSEU</name>
<evidence type="ECO:0000259" key="7">
    <source>
        <dbReference type="Pfam" id="PF13462"/>
    </source>
</evidence>
<feature type="transmembrane region" description="Helical" evidence="6">
    <location>
        <begin position="20"/>
        <end position="38"/>
    </location>
</feature>
<dbReference type="RefSeq" id="WP_218591312.1">
    <property type="nucleotide sequence ID" value="NZ_JADQDE010000352.1"/>
</dbReference>
<gene>
    <name evidence="8" type="ORF">I4I82_28075</name>
</gene>
<evidence type="ECO:0000256" key="6">
    <source>
        <dbReference type="SAM" id="Phobius"/>
    </source>
</evidence>
<keyword evidence="6" id="KW-0812">Transmembrane</keyword>
<keyword evidence="2" id="KW-0732">Signal</keyword>
<dbReference type="InterPro" id="IPR012336">
    <property type="entry name" value="Thioredoxin-like_fold"/>
</dbReference>
<keyword evidence="3" id="KW-0560">Oxidoreductase</keyword>